<evidence type="ECO:0000256" key="1">
    <source>
        <dbReference type="SAM" id="Phobius"/>
    </source>
</evidence>
<feature type="transmembrane region" description="Helical" evidence="1">
    <location>
        <begin position="54"/>
        <end position="78"/>
    </location>
</feature>
<protein>
    <submittedName>
        <fullName evidence="2">Uncharacterized protein</fullName>
    </submittedName>
</protein>
<feature type="transmembrane region" description="Helical" evidence="1">
    <location>
        <begin position="123"/>
        <end position="143"/>
    </location>
</feature>
<dbReference type="AlphaFoldDB" id="A0A1B8QTD0"/>
<feature type="transmembrane region" description="Helical" evidence="1">
    <location>
        <begin position="301"/>
        <end position="332"/>
    </location>
</feature>
<dbReference type="STRING" id="478.A7456_00945"/>
<feature type="transmembrane region" description="Helical" evidence="1">
    <location>
        <begin position="220"/>
        <end position="238"/>
    </location>
</feature>
<proteinExistence type="predicted"/>
<feature type="transmembrane region" description="Helical" evidence="1">
    <location>
        <begin position="22"/>
        <end position="42"/>
    </location>
</feature>
<keyword evidence="1" id="KW-1133">Transmembrane helix</keyword>
<sequence length="342" mass="40208">MPHHTDTIADWLVSNRLYEDNLFYYALIICFWFFIGFIFLGFEINGYSQAQNLFFNFVFYLFICTMMALCPVWFRLFFGKTYTAKREQELHAHLDGLDDDDRQEVVAYLNETGQLAMRPIQRWALVFLGSYFLFEVFFISAWVKDLTLVWQPDWVLAITHWVKENINLPPLNVDRKLFLLNIHSSSSTLLRELYETEMQFLNSEFGITTSFFHFIKALNFAPILIAVYLLLSNIIGWAGINRFNADHQEISFFSSLKKFLWLSFLMFFLFIMVLGGFGKIFMDIETTAEILINITAWVDNFFLNIGYAFFIIALSVTVSWFKTGVLLAILIIDFIKQFFQST</sequence>
<accession>A0A1B8QTD0</accession>
<feature type="transmembrane region" description="Helical" evidence="1">
    <location>
        <begin position="259"/>
        <end position="281"/>
    </location>
</feature>
<keyword evidence="1" id="KW-0812">Transmembrane</keyword>
<dbReference type="Proteomes" id="UP000092575">
    <property type="component" value="Unassembled WGS sequence"/>
</dbReference>
<comment type="caution">
    <text evidence="2">The sequence shown here is derived from an EMBL/GenBank/DDBJ whole genome shotgun (WGS) entry which is preliminary data.</text>
</comment>
<gene>
    <name evidence="2" type="ORF">A7456_00945</name>
</gene>
<organism evidence="2 3">
    <name type="scientific">Moraxella nonliquefaciens</name>
    <dbReference type="NCBI Taxonomy" id="478"/>
    <lineage>
        <taxon>Bacteria</taxon>
        <taxon>Pseudomonadati</taxon>
        <taxon>Pseudomonadota</taxon>
        <taxon>Gammaproteobacteria</taxon>
        <taxon>Moraxellales</taxon>
        <taxon>Moraxellaceae</taxon>
        <taxon>Moraxella</taxon>
    </lineage>
</organism>
<evidence type="ECO:0000313" key="2">
    <source>
        <dbReference type="EMBL" id="OBX88454.1"/>
    </source>
</evidence>
<evidence type="ECO:0000313" key="3">
    <source>
        <dbReference type="Proteomes" id="UP000092575"/>
    </source>
</evidence>
<dbReference type="EMBL" id="LXTW01000001">
    <property type="protein sequence ID" value="OBX88454.1"/>
    <property type="molecule type" value="Genomic_DNA"/>
</dbReference>
<keyword evidence="1" id="KW-0472">Membrane</keyword>
<name>A0A1B8QTD0_MORNO</name>
<reference evidence="2 3" key="1">
    <citation type="submission" date="2016-05" db="EMBL/GenBank/DDBJ databases">
        <title>Draft genome sequence of Moraxella nonliquefaciens CCUG 348T.</title>
        <authorList>
            <person name="Salva-Serra F."/>
            <person name="Engstrom-Jakobsson H."/>
            <person name="Thorell K."/>
            <person name="Gonzales-Siles L."/>
            <person name="Karlsson R."/>
            <person name="Boulund F."/>
            <person name="Engstrand L."/>
            <person name="Kristiansson E."/>
            <person name="Moore E."/>
        </authorList>
    </citation>
    <scope>NUCLEOTIDE SEQUENCE [LARGE SCALE GENOMIC DNA]</scope>
    <source>
        <strain evidence="2 3">CCUG 348</strain>
    </source>
</reference>